<comment type="catalytic activity">
    <reaction evidence="1 13 14">
        <text>Endohydrolysis of (1-&gt;4)-beta-D-xylosidic linkages in xylans.</text>
        <dbReference type="EC" id="3.2.1.8"/>
    </reaction>
</comment>
<sequence length="234" mass="25789">MIYFPQLMVVLTAIHSAIAVPTGQTQASVQKRGPHNFVMGPDHPLMMARRNESLFRRATNYIQDYTTGGTVDFSPESGEFSLSWDTTDDFVVGVGWNPGSTEPITHSGSFNVESGLASLSVYGWTTNPLVEYYIIDEYVNMEQAGTQKGTVYSDGATYTIWENQRVNEPSIEGTSTFNQYISIRESNRASGTITVENHFNAWANVGLKLGTMDFQVIAVESWDGSGNAQQTATQ</sequence>
<evidence type="ECO:0000256" key="10">
    <source>
        <dbReference type="ARBA" id="ARBA00023277"/>
    </source>
</evidence>
<name>A0A6V8H4V1_TALPI</name>
<dbReference type="Gene3D" id="2.60.120.180">
    <property type="match status" value="1"/>
</dbReference>
<dbReference type="PANTHER" id="PTHR46828">
    <property type="entry name" value="ENDO-1,4-BETA-XYLANASE A-RELATED"/>
    <property type="match status" value="1"/>
</dbReference>
<protein>
    <recommendedName>
        <fullName evidence="13 14">Endo-1,4-beta-xylanase</fullName>
        <ecNumber evidence="13 14">3.2.1.8</ecNumber>
    </recommendedName>
</protein>
<evidence type="ECO:0000256" key="7">
    <source>
        <dbReference type="ARBA" id="ARBA00022651"/>
    </source>
</evidence>
<organism evidence="17 18">
    <name type="scientific">Talaromyces pinophilus</name>
    <name type="common">Penicillium pinophilum</name>
    <dbReference type="NCBI Taxonomy" id="128442"/>
    <lineage>
        <taxon>Eukaryota</taxon>
        <taxon>Fungi</taxon>
        <taxon>Dikarya</taxon>
        <taxon>Ascomycota</taxon>
        <taxon>Pezizomycotina</taxon>
        <taxon>Eurotiomycetes</taxon>
        <taxon>Eurotiomycetidae</taxon>
        <taxon>Eurotiales</taxon>
        <taxon>Trichocomaceae</taxon>
        <taxon>Talaromyces</taxon>
        <taxon>Talaromyces sect. Talaromyces</taxon>
    </lineage>
</organism>
<feature type="active site" description="Nucleophile" evidence="13">
    <location>
        <position position="131"/>
    </location>
</feature>
<dbReference type="InterPro" id="IPR013320">
    <property type="entry name" value="ConA-like_dom_sf"/>
</dbReference>
<dbReference type="EC" id="3.2.1.8" evidence="13 14"/>
<evidence type="ECO:0000256" key="14">
    <source>
        <dbReference type="RuleBase" id="RU362015"/>
    </source>
</evidence>
<feature type="active site" description="Proton donor" evidence="13">
    <location>
        <position position="220"/>
    </location>
</feature>
<evidence type="ECO:0000256" key="13">
    <source>
        <dbReference type="PROSITE-ProRule" id="PRU01097"/>
    </source>
</evidence>
<dbReference type="PROSITE" id="PS00776">
    <property type="entry name" value="GH11_1"/>
    <property type="match status" value="1"/>
</dbReference>
<evidence type="ECO:0000256" key="4">
    <source>
        <dbReference type="ARBA" id="ARBA00004851"/>
    </source>
</evidence>
<comment type="pathway">
    <text evidence="4 13 14">Glycan degradation; xylan degradation.</text>
</comment>
<evidence type="ECO:0000256" key="11">
    <source>
        <dbReference type="ARBA" id="ARBA00023295"/>
    </source>
</evidence>
<comment type="function">
    <text evidence="2">Endo-1,4-beta-xylanase involved in the hydrolysis of xylan, a major structural heterogeneous polysaccharide found in plant biomass representing the second most abundant polysaccharide in the biosphere, after cellulose.</text>
</comment>
<dbReference type="PROSITE" id="PS51761">
    <property type="entry name" value="GH11_3"/>
    <property type="match status" value="1"/>
</dbReference>
<dbReference type="EMBL" id="DF933811">
    <property type="protein sequence ID" value="GAM34244.1"/>
    <property type="molecule type" value="Genomic_DNA"/>
</dbReference>
<dbReference type="FunFam" id="2.60.120.180:FF:000002">
    <property type="entry name" value="Endo-1,4-beta-xylanase A"/>
    <property type="match status" value="1"/>
</dbReference>
<dbReference type="Pfam" id="PF00457">
    <property type="entry name" value="Glyco_hydro_11"/>
    <property type="match status" value="1"/>
</dbReference>
<dbReference type="InterPro" id="IPR013319">
    <property type="entry name" value="GH11/12"/>
</dbReference>
<dbReference type="InterPro" id="IPR001137">
    <property type="entry name" value="Glyco_hydro_11"/>
</dbReference>
<evidence type="ECO:0000256" key="9">
    <source>
        <dbReference type="ARBA" id="ARBA00022801"/>
    </source>
</evidence>
<evidence type="ECO:0000313" key="18">
    <source>
        <dbReference type="Proteomes" id="UP000053095"/>
    </source>
</evidence>
<comment type="subcellular location">
    <subcellularLocation>
        <location evidence="3">Secreted</location>
    </subcellularLocation>
</comment>
<feature type="signal peptide" evidence="15">
    <location>
        <begin position="1"/>
        <end position="19"/>
    </location>
</feature>
<evidence type="ECO:0000256" key="12">
    <source>
        <dbReference type="ARBA" id="ARBA00023326"/>
    </source>
</evidence>
<keyword evidence="8 15" id="KW-0732">Signal</keyword>
<evidence type="ECO:0000256" key="8">
    <source>
        <dbReference type="ARBA" id="ARBA00022729"/>
    </source>
</evidence>
<keyword evidence="18" id="KW-1185">Reference proteome</keyword>
<reference evidence="18" key="1">
    <citation type="journal article" date="2015" name="Genome Announc.">
        <title>Draft genome sequence of Talaromyces cellulolyticus strain Y-94, a source of lignocellulosic biomass-degrading enzymes.</title>
        <authorList>
            <person name="Fujii T."/>
            <person name="Koike H."/>
            <person name="Sawayama S."/>
            <person name="Yano S."/>
            <person name="Inoue H."/>
        </authorList>
    </citation>
    <scope>NUCLEOTIDE SEQUENCE [LARGE SCALE GENOMIC DNA]</scope>
    <source>
        <strain evidence="18">Y-94</strain>
    </source>
</reference>
<dbReference type="GO" id="GO:0005576">
    <property type="term" value="C:extracellular region"/>
    <property type="evidence" value="ECO:0007669"/>
    <property type="project" value="UniProtKB-SubCell"/>
</dbReference>
<comment type="similarity">
    <text evidence="5 13 14">Belongs to the glycosyl hydrolase 11 (cellulase G) family.</text>
</comment>
<keyword evidence="7 13" id="KW-0858">Xylan degradation</keyword>
<dbReference type="UniPathway" id="UPA00114"/>
<evidence type="ECO:0000256" key="3">
    <source>
        <dbReference type="ARBA" id="ARBA00004613"/>
    </source>
</evidence>
<evidence type="ECO:0000256" key="6">
    <source>
        <dbReference type="ARBA" id="ARBA00022525"/>
    </source>
</evidence>
<evidence type="ECO:0000256" key="1">
    <source>
        <dbReference type="ARBA" id="ARBA00000681"/>
    </source>
</evidence>
<dbReference type="PRINTS" id="PR00911">
    <property type="entry name" value="GLHYDRLASE11"/>
</dbReference>
<evidence type="ECO:0000313" key="17">
    <source>
        <dbReference type="EMBL" id="GAM34244.1"/>
    </source>
</evidence>
<feature type="domain" description="GH11" evidence="16">
    <location>
        <begin position="48"/>
        <end position="233"/>
    </location>
</feature>
<keyword evidence="6" id="KW-0964">Secreted</keyword>
<dbReference type="GO" id="GO:0045493">
    <property type="term" value="P:xylan catabolic process"/>
    <property type="evidence" value="ECO:0007669"/>
    <property type="project" value="UniProtKB-UniRule"/>
</dbReference>
<comment type="caution">
    <text evidence="17">The sequence shown here is derived from an EMBL/GenBank/DDBJ whole genome shotgun (WGS) entry which is preliminary data.</text>
</comment>
<evidence type="ECO:0000256" key="2">
    <source>
        <dbReference type="ARBA" id="ARBA00002059"/>
    </source>
</evidence>
<accession>A0A6V8H4V1</accession>
<proteinExistence type="inferred from homology"/>
<evidence type="ECO:0000256" key="15">
    <source>
        <dbReference type="SAM" id="SignalP"/>
    </source>
</evidence>
<dbReference type="Proteomes" id="UP000053095">
    <property type="component" value="Unassembled WGS sequence"/>
</dbReference>
<dbReference type="PANTHER" id="PTHR46828:SF4">
    <property type="entry name" value="ENDO-1,4-BETA-XYLANASE"/>
    <property type="match status" value="1"/>
</dbReference>
<keyword evidence="11 13" id="KW-0326">Glycosidase</keyword>
<evidence type="ECO:0000256" key="5">
    <source>
        <dbReference type="ARBA" id="ARBA00007792"/>
    </source>
</evidence>
<feature type="chain" id="PRO_5028099094" description="Endo-1,4-beta-xylanase" evidence="15">
    <location>
        <begin position="20"/>
        <end position="234"/>
    </location>
</feature>
<dbReference type="InterPro" id="IPR033123">
    <property type="entry name" value="GH11_dom"/>
</dbReference>
<keyword evidence="10 13" id="KW-0119">Carbohydrate metabolism</keyword>
<dbReference type="AlphaFoldDB" id="A0A6V8H4V1"/>
<evidence type="ECO:0000259" key="16">
    <source>
        <dbReference type="PROSITE" id="PS51761"/>
    </source>
</evidence>
<gene>
    <name evidence="17" type="ORF">TCE0_015f01698</name>
</gene>
<dbReference type="SUPFAM" id="SSF49899">
    <property type="entry name" value="Concanavalin A-like lectins/glucanases"/>
    <property type="match status" value="1"/>
</dbReference>
<dbReference type="InterPro" id="IPR018208">
    <property type="entry name" value="GH11_AS_1"/>
</dbReference>
<keyword evidence="12 13" id="KW-0624">Polysaccharide degradation</keyword>
<keyword evidence="9 13" id="KW-0378">Hydrolase</keyword>
<dbReference type="GO" id="GO:0031176">
    <property type="term" value="F:endo-1,4-beta-xylanase activity"/>
    <property type="evidence" value="ECO:0007669"/>
    <property type="project" value="UniProtKB-UniRule"/>
</dbReference>